<name>A0A8X7SIR6_BRACI</name>
<reference evidence="3 4" key="1">
    <citation type="submission" date="2020-02" db="EMBL/GenBank/DDBJ databases">
        <authorList>
            <person name="Ma Q."/>
            <person name="Huang Y."/>
            <person name="Song X."/>
            <person name="Pei D."/>
        </authorList>
    </citation>
    <scope>NUCLEOTIDE SEQUENCE [LARGE SCALE GENOMIC DNA]</scope>
    <source>
        <strain evidence="3">Sxm20200214</strain>
        <tissue evidence="3">Leaf</tissue>
    </source>
</reference>
<feature type="region of interest" description="Disordered" evidence="1">
    <location>
        <begin position="1"/>
        <end position="21"/>
    </location>
</feature>
<dbReference type="Pfam" id="PF05678">
    <property type="entry name" value="VQ"/>
    <property type="match status" value="1"/>
</dbReference>
<accession>A0A8X7SIR6</accession>
<dbReference type="PANTHER" id="PTHR33143">
    <property type="entry name" value="F16F4.1 PROTEIN-RELATED"/>
    <property type="match status" value="1"/>
</dbReference>
<dbReference type="GO" id="GO:0005634">
    <property type="term" value="C:nucleus"/>
    <property type="evidence" value="ECO:0007669"/>
    <property type="project" value="TreeGrafter"/>
</dbReference>
<evidence type="ECO:0000256" key="1">
    <source>
        <dbReference type="SAM" id="MobiDB-lite"/>
    </source>
</evidence>
<dbReference type="InterPro" id="IPR008889">
    <property type="entry name" value="VQ"/>
</dbReference>
<protein>
    <recommendedName>
        <fullName evidence="2">VQ domain-containing protein</fullName>
    </recommendedName>
</protein>
<evidence type="ECO:0000259" key="2">
    <source>
        <dbReference type="Pfam" id="PF05678"/>
    </source>
</evidence>
<feature type="region of interest" description="Disordered" evidence="1">
    <location>
        <begin position="34"/>
        <end position="54"/>
    </location>
</feature>
<dbReference type="EMBL" id="JAAMPC010000006">
    <property type="protein sequence ID" value="KAG2306130.1"/>
    <property type="molecule type" value="Genomic_DNA"/>
</dbReference>
<proteinExistence type="predicted"/>
<organism evidence="3 4">
    <name type="scientific">Brassica carinata</name>
    <name type="common">Ethiopian mustard</name>
    <name type="synonym">Abyssinian cabbage</name>
    <dbReference type="NCBI Taxonomy" id="52824"/>
    <lineage>
        <taxon>Eukaryota</taxon>
        <taxon>Viridiplantae</taxon>
        <taxon>Streptophyta</taxon>
        <taxon>Embryophyta</taxon>
        <taxon>Tracheophyta</taxon>
        <taxon>Spermatophyta</taxon>
        <taxon>Magnoliopsida</taxon>
        <taxon>eudicotyledons</taxon>
        <taxon>Gunneridae</taxon>
        <taxon>Pentapetalae</taxon>
        <taxon>rosids</taxon>
        <taxon>malvids</taxon>
        <taxon>Brassicales</taxon>
        <taxon>Brassicaceae</taxon>
        <taxon>Brassiceae</taxon>
        <taxon>Brassica</taxon>
    </lineage>
</organism>
<dbReference type="PANTHER" id="PTHR33143:SF66">
    <property type="entry name" value="VQ MOTIF-CONTAINING PROTEIN 20"/>
    <property type="match status" value="1"/>
</dbReference>
<keyword evidence="4" id="KW-1185">Reference proteome</keyword>
<evidence type="ECO:0000313" key="3">
    <source>
        <dbReference type="EMBL" id="KAG2306130.1"/>
    </source>
</evidence>
<dbReference type="OrthoDB" id="1917757at2759"/>
<feature type="domain" description="VQ" evidence="2">
    <location>
        <begin position="66"/>
        <end position="88"/>
    </location>
</feature>
<dbReference type="AlphaFoldDB" id="A0A8X7SIR6"/>
<evidence type="ECO:0000313" key="4">
    <source>
        <dbReference type="Proteomes" id="UP000886595"/>
    </source>
</evidence>
<dbReference type="InterPro" id="IPR039607">
    <property type="entry name" value="VQ_8/17/18/20/21/25"/>
</dbReference>
<dbReference type="Proteomes" id="UP000886595">
    <property type="component" value="Unassembled WGS sequence"/>
</dbReference>
<gene>
    <name evidence="3" type="ORF">Bca52824_025878</name>
</gene>
<comment type="caution">
    <text evidence="3">The sequence shown here is derived from an EMBL/GenBank/DDBJ whole genome shotgun (WGS) entry which is preliminary data.</text>
</comment>
<sequence>MSSTFNAHHPKGEPNDNTGTRVGIVYHPSLKLNKGSHIIKKPPPSRSSSSSTTAKHLQPVIIYTNTPKTIHTSPKDFMALVQKLTGMSHFEEDSRRSAMITEVVTTDENVGEHGHGNSSATGCRYPFATIASVHVRCDSRD</sequence>